<reference evidence="2 3" key="1">
    <citation type="submission" date="2016-10" db="EMBL/GenBank/DDBJ databases">
        <authorList>
            <person name="Varghese N."/>
            <person name="Submissions S."/>
        </authorList>
    </citation>
    <scope>NUCLEOTIDE SEQUENCE [LARGE SCALE GENOMIC DNA]</scope>
    <source>
        <strain evidence="2 3">CECT 8317</strain>
    </source>
</reference>
<dbReference type="InterPro" id="IPR012902">
    <property type="entry name" value="N_methyl_site"/>
</dbReference>
<accession>A0AAQ1GAR2</accession>
<dbReference type="AlphaFoldDB" id="A0AAQ1GAR2"/>
<dbReference type="EMBL" id="FNVE01000016">
    <property type="protein sequence ID" value="SEG70649.1"/>
    <property type="molecule type" value="Genomic_DNA"/>
</dbReference>
<dbReference type="GO" id="GO:0043683">
    <property type="term" value="P:type IV pilus assembly"/>
    <property type="evidence" value="ECO:0007669"/>
    <property type="project" value="InterPro"/>
</dbReference>
<evidence type="ECO:0000313" key="2">
    <source>
        <dbReference type="EMBL" id="SEG70649.1"/>
    </source>
</evidence>
<feature type="transmembrane region" description="Helical" evidence="1">
    <location>
        <begin position="6"/>
        <end position="27"/>
    </location>
</feature>
<keyword evidence="1" id="KW-0812">Transmembrane</keyword>
<dbReference type="Gene3D" id="3.30.700.10">
    <property type="entry name" value="Glycoprotein, Type 4 Pilin"/>
    <property type="match status" value="1"/>
</dbReference>
<protein>
    <submittedName>
        <fullName evidence="2">Type IV pilus assembly protein PilE</fullName>
    </submittedName>
</protein>
<evidence type="ECO:0000313" key="3">
    <source>
        <dbReference type="Proteomes" id="UP000243518"/>
    </source>
</evidence>
<organism evidence="2 3">
    <name type="scientific">Halopseudomonas aestusnigri</name>
    <dbReference type="NCBI Taxonomy" id="857252"/>
    <lineage>
        <taxon>Bacteria</taxon>
        <taxon>Pseudomonadati</taxon>
        <taxon>Pseudomonadota</taxon>
        <taxon>Gammaproteobacteria</taxon>
        <taxon>Pseudomonadales</taxon>
        <taxon>Pseudomonadaceae</taxon>
        <taxon>Halopseudomonas</taxon>
    </lineage>
</organism>
<keyword evidence="1" id="KW-0472">Membrane</keyword>
<comment type="caution">
    <text evidence="2">The sequence shown here is derived from an EMBL/GenBank/DDBJ whole genome shotgun (WGS) entry which is preliminary data.</text>
</comment>
<dbReference type="RefSeq" id="WP_088277515.1">
    <property type="nucleotide sequence ID" value="NZ_AP027273.1"/>
</dbReference>
<evidence type="ECO:0000256" key="1">
    <source>
        <dbReference type="SAM" id="Phobius"/>
    </source>
</evidence>
<proteinExistence type="predicted"/>
<keyword evidence="3" id="KW-1185">Reference proteome</keyword>
<dbReference type="SUPFAM" id="SSF54523">
    <property type="entry name" value="Pili subunits"/>
    <property type="match status" value="1"/>
</dbReference>
<dbReference type="Proteomes" id="UP000243518">
    <property type="component" value="Unassembled WGS sequence"/>
</dbReference>
<dbReference type="Pfam" id="PF16732">
    <property type="entry name" value="ComP_DUS"/>
    <property type="match status" value="1"/>
</dbReference>
<keyword evidence="1" id="KW-1133">Transmembrane helix</keyword>
<gene>
    <name evidence="2" type="ORF">SAMN05216586_11682</name>
</gene>
<sequence>MKAVKGFTLIEVMITVVIVAILAAIAYPSYRQYIIRSDRAAAQSVMMDIANREQQFLMANRAYASKATVTASGFSLDSDLASKYDWDITVGTDDVPSFTITFTPKGSQASDVTLTLNHQGVKTPADKW</sequence>
<dbReference type="Pfam" id="PF07963">
    <property type="entry name" value="N_methyl"/>
    <property type="match status" value="1"/>
</dbReference>
<name>A0AAQ1GAR2_9GAMM</name>
<dbReference type="InterPro" id="IPR045584">
    <property type="entry name" value="Pilin-like"/>
</dbReference>
<dbReference type="NCBIfam" id="TIGR02532">
    <property type="entry name" value="IV_pilin_GFxxxE"/>
    <property type="match status" value="1"/>
</dbReference>
<dbReference type="InterPro" id="IPR031982">
    <property type="entry name" value="PilE-like"/>
</dbReference>
<dbReference type="PROSITE" id="PS00409">
    <property type="entry name" value="PROKAR_NTER_METHYL"/>
    <property type="match status" value="1"/>
</dbReference>